<dbReference type="InterPro" id="IPR000192">
    <property type="entry name" value="Aminotrans_V_dom"/>
</dbReference>
<name>A0A8J2RFM6_9CRUS</name>
<dbReference type="EMBL" id="CAKKLH010000068">
    <property type="protein sequence ID" value="CAH0101972.1"/>
    <property type="molecule type" value="Genomic_DNA"/>
</dbReference>
<feature type="domain" description="Aminotransferase class V" evidence="1">
    <location>
        <begin position="55"/>
        <end position="417"/>
    </location>
</feature>
<evidence type="ECO:0000313" key="3">
    <source>
        <dbReference type="Proteomes" id="UP000789390"/>
    </source>
</evidence>
<accession>A0A8J2RFM6</accession>
<dbReference type="PANTHER" id="PTHR43686:SF1">
    <property type="entry name" value="AMINOTRAN_5 DOMAIN-CONTAINING PROTEIN"/>
    <property type="match status" value="1"/>
</dbReference>
<dbReference type="InterPro" id="IPR015422">
    <property type="entry name" value="PyrdxlP-dep_Trfase_small"/>
</dbReference>
<dbReference type="Pfam" id="PF00266">
    <property type="entry name" value="Aminotran_5"/>
    <property type="match status" value="1"/>
</dbReference>
<dbReference type="AlphaFoldDB" id="A0A8J2RFM6"/>
<dbReference type="InterPro" id="IPR015424">
    <property type="entry name" value="PyrdxlP-dep_Trfase"/>
</dbReference>
<evidence type="ECO:0000313" key="2">
    <source>
        <dbReference type="EMBL" id="CAH0101972.1"/>
    </source>
</evidence>
<reference evidence="2" key="1">
    <citation type="submission" date="2021-11" db="EMBL/GenBank/DDBJ databases">
        <authorList>
            <person name="Schell T."/>
        </authorList>
    </citation>
    <scope>NUCLEOTIDE SEQUENCE</scope>
    <source>
        <strain evidence="2">M5</strain>
    </source>
</reference>
<evidence type="ECO:0000259" key="1">
    <source>
        <dbReference type="Pfam" id="PF00266"/>
    </source>
</evidence>
<dbReference type="Proteomes" id="UP000789390">
    <property type="component" value="Unassembled WGS sequence"/>
</dbReference>
<dbReference type="Gene3D" id="3.90.1150.10">
    <property type="entry name" value="Aspartate Aminotransferase, domain 1"/>
    <property type="match status" value="1"/>
</dbReference>
<keyword evidence="3" id="KW-1185">Reference proteome</keyword>
<organism evidence="2 3">
    <name type="scientific">Daphnia galeata</name>
    <dbReference type="NCBI Taxonomy" id="27404"/>
    <lineage>
        <taxon>Eukaryota</taxon>
        <taxon>Metazoa</taxon>
        <taxon>Ecdysozoa</taxon>
        <taxon>Arthropoda</taxon>
        <taxon>Crustacea</taxon>
        <taxon>Branchiopoda</taxon>
        <taxon>Diplostraca</taxon>
        <taxon>Cladocera</taxon>
        <taxon>Anomopoda</taxon>
        <taxon>Daphniidae</taxon>
        <taxon>Daphnia</taxon>
    </lineage>
</organism>
<gene>
    <name evidence="2" type="ORF">DGAL_LOCUS4345</name>
</gene>
<dbReference type="Gene3D" id="3.40.640.10">
    <property type="entry name" value="Type I PLP-dependent aspartate aminotransferase-like (Major domain)"/>
    <property type="match status" value="1"/>
</dbReference>
<dbReference type="PANTHER" id="PTHR43686">
    <property type="entry name" value="SULFURTRANSFERASE-RELATED"/>
    <property type="match status" value="1"/>
</dbReference>
<dbReference type="InterPro" id="IPR015421">
    <property type="entry name" value="PyrdxlP-dep_Trfase_major"/>
</dbReference>
<protein>
    <recommendedName>
        <fullName evidence="1">Aminotransferase class V domain-containing protein</fullName>
    </recommendedName>
</protein>
<comment type="caution">
    <text evidence="2">The sequence shown here is derived from an EMBL/GenBank/DDBJ whole genome shotgun (WGS) entry which is preliminary data.</text>
</comment>
<sequence length="660" mass="74341">MEQTYSGSEEDTLLKLQLQAVMENLHIKLATTFIDSNVIGKQYEFDSPFGKRQVIYCDYTASGKPLHCIESYIMNQVLPTYGNTHTTTSITSAQTTVFRDEAREIVRHSVGASQEDAVIFTGSGCTGAVNKLVGGLHLGERPIVFVGPSEHHSNLLPWREIASRVIRIKEDSNGLLDTKELEISLKSARKENRKMIGCFSAASNITGTLYEDMKITAILHRYGALSFWDYATAAPYVKIAMNPNSVEYPSGIAHKDAIYFSMHKFVGGVQTPGVLIVKKSLMKNPVPNGPGGGTVLFVDRKSHVYAHDIEMREEGGTPAIVENIRAGLVMKLKESVTSEWIMEREEFLARLAFEKWRNIPELVILGSSTAPRLAIFSFVVRHSDTGYYLHHNFVCALLNDIYGIQARGGCACAGPHAQDLLGIDESLTERYQEMIVDAEDGHYYDILRPGFARLNLPYFAHDSEINYIIEAVIAIAQKGSAMLPHYQMNTETGEWHHHNKQSFPFVNEKLLANFNFNSVYKPAVVIHSDETKTEPEAATRYDEFLRKGDDIFKFAMENISGTYSSTDQQFNFTNNVKANELRWFLFPNEVLNNELFTDKLKVPFTPRLYATRLTPADYHFQHYSTIPVESSLTTRLSMVKFDSKLELSIPKKRKCFPGTS</sequence>
<proteinExistence type="predicted"/>
<dbReference type="OrthoDB" id="420046at2759"/>
<dbReference type="SUPFAM" id="SSF53383">
    <property type="entry name" value="PLP-dependent transferases"/>
    <property type="match status" value="1"/>
</dbReference>